<dbReference type="AlphaFoldDB" id="A0A564Y5L0"/>
<proteinExistence type="predicted"/>
<evidence type="ECO:0000313" key="2">
    <source>
        <dbReference type="Proteomes" id="UP000321570"/>
    </source>
</evidence>
<dbReference type="EMBL" id="CABIJS010000077">
    <property type="protein sequence ID" value="VUZ41853.1"/>
    <property type="molecule type" value="Genomic_DNA"/>
</dbReference>
<evidence type="ECO:0000313" key="1">
    <source>
        <dbReference type="EMBL" id="VUZ41853.1"/>
    </source>
</evidence>
<sequence length="63" mass="7535">MYLFNYYRMKLCGRRKPKKYSLLATSETDLKSFFNPTLSAYEDGEDILRVDDKKEKIITFQTL</sequence>
<keyword evidence="2" id="KW-1185">Reference proteome</keyword>
<reference evidence="1 2" key="1">
    <citation type="submission" date="2019-07" db="EMBL/GenBank/DDBJ databases">
        <authorList>
            <person name="Jastrzebski P J."/>
            <person name="Paukszto L."/>
            <person name="Jastrzebski P J."/>
        </authorList>
    </citation>
    <scope>NUCLEOTIDE SEQUENCE [LARGE SCALE GENOMIC DNA]</scope>
    <source>
        <strain evidence="1 2">WMS-il1</strain>
    </source>
</reference>
<dbReference type="Proteomes" id="UP000321570">
    <property type="component" value="Unassembled WGS sequence"/>
</dbReference>
<gene>
    <name evidence="1" type="ORF">WMSIL1_LOCUS2633</name>
</gene>
<protein>
    <submittedName>
        <fullName evidence="1">Uncharacterized protein</fullName>
    </submittedName>
</protein>
<accession>A0A564Y5L0</accession>
<name>A0A564Y5L0_HYMDI</name>
<organism evidence="1 2">
    <name type="scientific">Hymenolepis diminuta</name>
    <name type="common">Rat tapeworm</name>
    <dbReference type="NCBI Taxonomy" id="6216"/>
    <lineage>
        <taxon>Eukaryota</taxon>
        <taxon>Metazoa</taxon>
        <taxon>Spiralia</taxon>
        <taxon>Lophotrochozoa</taxon>
        <taxon>Platyhelminthes</taxon>
        <taxon>Cestoda</taxon>
        <taxon>Eucestoda</taxon>
        <taxon>Cyclophyllidea</taxon>
        <taxon>Hymenolepididae</taxon>
        <taxon>Hymenolepis</taxon>
    </lineage>
</organism>